<dbReference type="EMBL" id="PITP01000021">
    <property type="protein sequence ID" value="PKD87733.1"/>
    <property type="molecule type" value="Genomic_DNA"/>
</dbReference>
<proteinExistence type="predicted"/>
<dbReference type="Proteomes" id="UP000233549">
    <property type="component" value="Unassembled WGS sequence"/>
</dbReference>
<gene>
    <name evidence="1" type="ORF">C3F40_04825</name>
    <name evidence="2" type="ORF">CWS33_19485</name>
</gene>
<sequence length="92" mass="10590">MPRALSRIHRITKFTLKRADISRTSRKKLMPPGLHTAMSLFTTGGALPPFKFNRQDRLFMDIGNAPSCCARFYFTTSGLRWSRLYPYSESLC</sequence>
<evidence type="ECO:0000313" key="3">
    <source>
        <dbReference type="Proteomes" id="UP000233549"/>
    </source>
</evidence>
<accession>A0A2I2I7Y7</accession>
<evidence type="ECO:0000313" key="1">
    <source>
        <dbReference type="EMBL" id="AUY01189.1"/>
    </source>
</evidence>
<dbReference type="Proteomes" id="UP000239554">
    <property type="component" value="Chromosome"/>
</dbReference>
<dbReference type="EMBL" id="CP026399">
    <property type="protein sequence ID" value="AUY01189.1"/>
    <property type="molecule type" value="Genomic_DNA"/>
</dbReference>
<protein>
    <submittedName>
        <fullName evidence="2">Uncharacterized protein</fullName>
    </submittedName>
</protein>
<name>A0A2I2I7Y7_ECOLX</name>
<reference evidence="2 3" key="1">
    <citation type="submission" date="2017-12" db="EMBL/GenBank/DDBJ databases">
        <title>Rapid rising of carbapenem-resistant Enterobacteriaceae(CRE) and emergence of colistin resistance genemcr-1 in CRE in the hospital of Henan, China.</title>
        <authorList>
            <person name="Sun Q."/>
            <person name="Zhang R."/>
            <person name="Li Y."/>
            <person name="Shen Y."/>
            <person name="Zhang Y."/>
            <person name="Yang J."/>
            <person name="Shu L."/>
            <person name="Zhou H."/>
            <person name="Wang Y."/>
            <person name="Wang B."/>
            <person name="Shen Z."/>
        </authorList>
    </citation>
    <scope>NUCLEOTIDE SEQUENCE [LARGE SCALE GENOMIC DNA]</scope>
    <source>
        <strain evidence="2 3">3512</strain>
    </source>
</reference>
<dbReference type="AlphaFoldDB" id="A0A2I2I7Y7"/>
<reference evidence="1 4" key="2">
    <citation type="journal article" date="2018" name="MBio">
        <title>Genomic Analysis of Hospital Plumbing Reveals Diverse Reservoir of Bacterial Plasmids Conferring Carbapenem Resistance.</title>
        <authorList>
            <consortium name="NISC Comparative Sequencing Program"/>
            <person name="Weingarten R.A."/>
            <person name="Johnson R.C."/>
            <person name="Conlan S."/>
            <person name="Ramsburg A.M."/>
            <person name="Dekker J.P."/>
            <person name="Lau A.F."/>
            <person name="Khil P."/>
            <person name="Odom R.T."/>
            <person name="Deming C."/>
            <person name="Park M."/>
            <person name="Thomas P.J."/>
            <person name="Henderson D.K."/>
            <person name="Palmore T.N."/>
            <person name="Segre J.A."/>
            <person name="Frank K.M."/>
        </authorList>
    </citation>
    <scope>NUCLEOTIDE SEQUENCE [LARGE SCALE GENOMIC DNA]</scope>
    <source>
        <strain evidence="1 4">ECONIH4</strain>
    </source>
</reference>
<evidence type="ECO:0000313" key="4">
    <source>
        <dbReference type="Proteomes" id="UP000239554"/>
    </source>
</evidence>
<organism evidence="2 3">
    <name type="scientific">Escherichia coli</name>
    <dbReference type="NCBI Taxonomy" id="562"/>
    <lineage>
        <taxon>Bacteria</taxon>
        <taxon>Pseudomonadati</taxon>
        <taxon>Pseudomonadota</taxon>
        <taxon>Gammaproteobacteria</taxon>
        <taxon>Enterobacterales</taxon>
        <taxon>Enterobacteriaceae</taxon>
        <taxon>Escherichia</taxon>
    </lineage>
</organism>
<evidence type="ECO:0000313" key="2">
    <source>
        <dbReference type="EMBL" id="PKD87733.1"/>
    </source>
</evidence>